<keyword evidence="2" id="KW-0812">Transmembrane</keyword>
<evidence type="ECO:0000256" key="1">
    <source>
        <dbReference type="SAM" id="MobiDB-lite"/>
    </source>
</evidence>
<proteinExistence type="predicted"/>
<sequence length="121" mass="13190">MTGTPDSPAKPAAKPARKELPPGYRQGIITAVTVILGFSLVFLRFWSFEAEGAWTVPSVIAAVILAVSILFQMVCLWRSLQLSDDDEAEYAKTLRWFLASIVTLLVSVLIAALAYSGLFRG</sequence>
<dbReference type="Proteomes" id="UP000781958">
    <property type="component" value="Unassembled WGS sequence"/>
</dbReference>
<feature type="region of interest" description="Disordered" evidence="1">
    <location>
        <begin position="1"/>
        <end position="21"/>
    </location>
</feature>
<name>A0ABS4SPT9_9PROT</name>
<comment type="caution">
    <text evidence="3">The sequence shown here is derived from an EMBL/GenBank/DDBJ whole genome shotgun (WGS) entry which is preliminary data.</text>
</comment>
<gene>
    <name evidence="3" type="ORF">J2851_004267</name>
</gene>
<reference evidence="3 4" key="1">
    <citation type="submission" date="2021-03" db="EMBL/GenBank/DDBJ databases">
        <title>Genomic Encyclopedia of Type Strains, Phase III (KMG-III): the genomes of soil and plant-associated and newly described type strains.</title>
        <authorList>
            <person name="Whitman W."/>
        </authorList>
    </citation>
    <scope>NUCLEOTIDE SEQUENCE [LARGE SCALE GENOMIC DNA]</scope>
    <source>
        <strain evidence="3 4">IMMIB AFH-6</strain>
    </source>
</reference>
<keyword evidence="2" id="KW-0472">Membrane</keyword>
<feature type="transmembrane region" description="Helical" evidence="2">
    <location>
        <begin position="52"/>
        <end position="75"/>
    </location>
</feature>
<feature type="compositionally biased region" description="Low complexity" evidence="1">
    <location>
        <begin position="1"/>
        <end position="14"/>
    </location>
</feature>
<dbReference type="RefSeq" id="WP_209768673.1">
    <property type="nucleotide sequence ID" value="NZ_JAGINP010000016.1"/>
</dbReference>
<accession>A0ABS4SPT9</accession>
<dbReference type="EMBL" id="JAGINP010000016">
    <property type="protein sequence ID" value="MBP2294477.1"/>
    <property type="molecule type" value="Genomic_DNA"/>
</dbReference>
<keyword evidence="2" id="KW-1133">Transmembrane helix</keyword>
<evidence type="ECO:0000313" key="3">
    <source>
        <dbReference type="EMBL" id="MBP2294477.1"/>
    </source>
</evidence>
<protein>
    <submittedName>
        <fullName evidence="3">Uncharacterized membrane protein YidH (DUF202 family)</fullName>
    </submittedName>
</protein>
<feature type="transmembrane region" description="Helical" evidence="2">
    <location>
        <begin position="96"/>
        <end position="118"/>
    </location>
</feature>
<evidence type="ECO:0000313" key="4">
    <source>
        <dbReference type="Proteomes" id="UP000781958"/>
    </source>
</evidence>
<evidence type="ECO:0000256" key="2">
    <source>
        <dbReference type="SAM" id="Phobius"/>
    </source>
</evidence>
<keyword evidence="4" id="KW-1185">Reference proteome</keyword>
<feature type="transmembrane region" description="Helical" evidence="2">
    <location>
        <begin position="27"/>
        <end position="46"/>
    </location>
</feature>
<organism evidence="3 4">
    <name type="scientific">Azospirillum rugosum</name>
    <dbReference type="NCBI Taxonomy" id="416170"/>
    <lineage>
        <taxon>Bacteria</taxon>
        <taxon>Pseudomonadati</taxon>
        <taxon>Pseudomonadota</taxon>
        <taxon>Alphaproteobacteria</taxon>
        <taxon>Rhodospirillales</taxon>
        <taxon>Azospirillaceae</taxon>
        <taxon>Azospirillum</taxon>
    </lineage>
</organism>